<name>A0A1F5YDB8_9BACT</name>
<dbReference type="SUPFAM" id="SSF55073">
    <property type="entry name" value="Nucleotide cyclase"/>
    <property type="match status" value="1"/>
</dbReference>
<dbReference type="InterPro" id="IPR029016">
    <property type="entry name" value="GAF-like_dom_sf"/>
</dbReference>
<dbReference type="InterPro" id="IPR050469">
    <property type="entry name" value="Diguanylate_Cyclase"/>
</dbReference>
<dbReference type="NCBIfam" id="TIGR00254">
    <property type="entry name" value="GGDEF"/>
    <property type="match status" value="1"/>
</dbReference>
<dbReference type="Pfam" id="PF01590">
    <property type="entry name" value="GAF"/>
    <property type="match status" value="1"/>
</dbReference>
<dbReference type="GO" id="GO:1902201">
    <property type="term" value="P:negative regulation of bacterial-type flagellum-dependent cell motility"/>
    <property type="evidence" value="ECO:0007669"/>
    <property type="project" value="TreeGrafter"/>
</dbReference>
<feature type="domain" description="GGDEF" evidence="3">
    <location>
        <begin position="282"/>
        <end position="412"/>
    </location>
</feature>
<feature type="transmembrane region" description="Helical" evidence="2">
    <location>
        <begin position="18"/>
        <end position="35"/>
    </location>
</feature>
<proteinExistence type="predicted"/>
<feature type="coiled-coil region" evidence="1">
    <location>
        <begin position="68"/>
        <end position="95"/>
    </location>
</feature>
<keyword evidence="2" id="KW-0812">Transmembrane</keyword>
<keyword evidence="2" id="KW-1133">Transmembrane helix</keyword>
<evidence type="ECO:0000256" key="1">
    <source>
        <dbReference type="SAM" id="Coils"/>
    </source>
</evidence>
<evidence type="ECO:0000313" key="5">
    <source>
        <dbReference type="Proteomes" id="UP000179034"/>
    </source>
</evidence>
<dbReference type="InterPro" id="IPR000160">
    <property type="entry name" value="GGDEF_dom"/>
</dbReference>
<dbReference type="GO" id="GO:0043709">
    <property type="term" value="P:cell adhesion involved in single-species biofilm formation"/>
    <property type="evidence" value="ECO:0007669"/>
    <property type="project" value="TreeGrafter"/>
</dbReference>
<dbReference type="SUPFAM" id="SSF55781">
    <property type="entry name" value="GAF domain-like"/>
    <property type="match status" value="1"/>
</dbReference>
<organism evidence="4 5">
    <name type="scientific">Candidatus Glassbacteria bacterium RBG_16_58_8</name>
    <dbReference type="NCBI Taxonomy" id="1817866"/>
    <lineage>
        <taxon>Bacteria</taxon>
        <taxon>Candidatus Glassiibacteriota</taxon>
    </lineage>
</organism>
<dbReference type="InterPro" id="IPR029787">
    <property type="entry name" value="Nucleotide_cyclase"/>
</dbReference>
<dbReference type="GO" id="GO:0005886">
    <property type="term" value="C:plasma membrane"/>
    <property type="evidence" value="ECO:0007669"/>
    <property type="project" value="TreeGrafter"/>
</dbReference>
<comment type="caution">
    <text evidence="4">The sequence shown here is derived from an EMBL/GenBank/DDBJ whole genome shotgun (WGS) entry which is preliminary data.</text>
</comment>
<protein>
    <recommendedName>
        <fullName evidence="3">GGDEF domain-containing protein</fullName>
    </recommendedName>
</protein>
<dbReference type="Gene3D" id="3.30.70.270">
    <property type="match status" value="1"/>
</dbReference>
<dbReference type="SMART" id="SM00267">
    <property type="entry name" value="GGDEF"/>
    <property type="match status" value="1"/>
</dbReference>
<dbReference type="GO" id="GO:0052621">
    <property type="term" value="F:diguanylate cyclase activity"/>
    <property type="evidence" value="ECO:0007669"/>
    <property type="project" value="TreeGrafter"/>
</dbReference>
<dbReference type="EMBL" id="MFIW01000005">
    <property type="protein sequence ID" value="OGF98129.1"/>
    <property type="molecule type" value="Genomic_DNA"/>
</dbReference>
<dbReference type="InterPro" id="IPR003018">
    <property type="entry name" value="GAF"/>
</dbReference>
<dbReference type="PROSITE" id="PS50887">
    <property type="entry name" value="GGDEF"/>
    <property type="match status" value="1"/>
</dbReference>
<keyword evidence="2" id="KW-0472">Membrane</keyword>
<feature type="transmembrane region" description="Helical" evidence="2">
    <location>
        <begin position="47"/>
        <end position="64"/>
    </location>
</feature>
<dbReference type="SMART" id="SM00065">
    <property type="entry name" value="GAF"/>
    <property type="match status" value="1"/>
</dbReference>
<dbReference type="Pfam" id="PF00990">
    <property type="entry name" value="GGDEF"/>
    <property type="match status" value="1"/>
</dbReference>
<dbReference type="PANTHER" id="PTHR45138:SF9">
    <property type="entry name" value="DIGUANYLATE CYCLASE DGCM-RELATED"/>
    <property type="match status" value="1"/>
</dbReference>
<reference evidence="4 5" key="1">
    <citation type="journal article" date="2016" name="Nat. Commun.">
        <title>Thousands of microbial genomes shed light on interconnected biogeochemical processes in an aquifer system.</title>
        <authorList>
            <person name="Anantharaman K."/>
            <person name="Brown C.T."/>
            <person name="Hug L.A."/>
            <person name="Sharon I."/>
            <person name="Castelle C.J."/>
            <person name="Probst A.J."/>
            <person name="Thomas B.C."/>
            <person name="Singh A."/>
            <person name="Wilkins M.J."/>
            <person name="Karaoz U."/>
            <person name="Brodie E.L."/>
            <person name="Williams K.H."/>
            <person name="Hubbard S.S."/>
            <person name="Banfield J.F."/>
        </authorList>
    </citation>
    <scope>NUCLEOTIDE SEQUENCE [LARGE SCALE GENOMIC DNA]</scope>
</reference>
<accession>A0A1F5YDB8</accession>
<dbReference type="InterPro" id="IPR043128">
    <property type="entry name" value="Rev_trsase/Diguanyl_cyclase"/>
</dbReference>
<keyword evidence="1" id="KW-0175">Coiled coil</keyword>
<feature type="non-terminal residue" evidence="4">
    <location>
        <position position="1"/>
    </location>
</feature>
<sequence>VYFLIIILASLGKDMKRVVLNSLFVAVSYGTILALTIPDELLRESSIMIRIPFIVTLSLFYGYMVDQNRGRKRKVEKLEKENLELEALLDITQLIVSTLDTKKLLTLLVHKVEGALEVDRCSVLFVEKENPRIGYVMASQDDPEVDRLEIDLVKYPEVKRSIETGHSVVIDDVLEDPLMSEFGNELRGAGFKSLLVVPLTHGEETFGTLLLRAARAKGGFSDWEIKFCQIVANASANALKNAELFQELKQQAITDGLTEMYNHRFFQEQFRILCEKAKRSEKPLSILMIDIDNFKWINDYYGHAVGDQAIRFIATKLKANSRGGDVVARYGGDEFVWLLGETDLDAATKIANRFRKSVTGNPFEATGFLSVSIGVATYPTDTPNVTRLLHQADRAMYLSKGEGGNRVRSVMAQEAHEVLDWGEVR</sequence>
<evidence type="ECO:0000256" key="2">
    <source>
        <dbReference type="SAM" id="Phobius"/>
    </source>
</evidence>
<dbReference type="FunFam" id="3.30.70.270:FF:000001">
    <property type="entry name" value="Diguanylate cyclase domain protein"/>
    <property type="match status" value="1"/>
</dbReference>
<evidence type="ECO:0000259" key="3">
    <source>
        <dbReference type="PROSITE" id="PS50887"/>
    </source>
</evidence>
<dbReference type="AlphaFoldDB" id="A0A1F5YDB8"/>
<evidence type="ECO:0000313" key="4">
    <source>
        <dbReference type="EMBL" id="OGF98129.1"/>
    </source>
</evidence>
<dbReference type="CDD" id="cd01949">
    <property type="entry name" value="GGDEF"/>
    <property type="match status" value="1"/>
</dbReference>
<dbReference type="Proteomes" id="UP000179034">
    <property type="component" value="Unassembled WGS sequence"/>
</dbReference>
<dbReference type="Gene3D" id="3.30.450.40">
    <property type="match status" value="1"/>
</dbReference>
<dbReference type="PANTHER" id="PTHR45138">
    <property type="entry name" value="REGULATORY COMPONENTS OF SENSORY TRANSDUCTION SYSTEM"/>
    <property type="match status" value="1"/>
</dbReference>
<gene>
    <name evidence="4" type="ORF">A2Z06_04075</name>
</gene>